<proteinExistence type="inferred from homology"/>
<dbReference type="PRINTS" id="PR00191">
    <property type="entry name" value="FACTINCAPA"/>
</dbReference>
<keyword evidence="8" id="KW-1185">Reference proteome</keyword>
<dbReference type="OrthoDB" id="340550at2759"/>
<dbReference type="GO" id="GO:0030036">
    <property type="term" value="P:actin cytoskeleton organization"/>
    <property type="evidence" value="ECO:0007669"/>
    <property type="project" value="TreeGrafter"/>
</dbReference>
<feature type="non-terminal residue" evidence="7">
    <location>
        <position position="265"/>
    </location>
</feature>
<dbReference type="PANTHER" id="PTHR10653:SF0">
    <property type="entry name" value="F-ACTIN-CAPPING PROTEIN SUBUNIT ALPHA"/>
    <property type="match status" value="1"/>
</dbReference>
<dbReference type="AlphaFoldDB" id="A0A4P9XR04"/>
<evidence type="ECO:0000256" key="6">
    <source>
        <dbReference type="RuleBase" id="RU365077"/>
    </source>
</evidence>
<dbReference type="InterPro" id="IPR002189">
    <property type="entry name" value="CapZ_alpha"/>
</dbReference>
<gene>
    <name evidence="7" type="ORF">THASP1DRAFT_6215</name>
</gene>
<dbReference type="Proteomes" id="UP000271241">
    <property type="component" value="Unassembled WGS sequence"/>
</dbReference>
<evidence type="ECO:0000256" key="4">
    <source>
        <dbReference type="ARBA" id="ARBA00023203"/>
    </source>
</evidence>
<evidence type="ECO:0000313" key="7">
    <source>
        <dbReference type="EMBL" id="RKP08485.1"/>
    </source>
</evidence>
<dbReference type="GO" id="GO:0051015">
    <property type="term" value="F:actin filament binding"/>
    <property type="evidence" value="ECO:0007669"/>
    <property type="project" value="TreeGrafter"/>
</dbReference>
<accession>A0A4P9XR04</accession>
<comment type="similarity">
    <text evidence="1 6">Belongs to the F-actin-capping protein alpha subunit family.</text>
</comment>
<dbReference type="FunFam" id="3.90.1150.210:FF:000003">
    <property type="entry name" value="F-actin-capping protein subunit alpha"/>
    <property type="match status" value="1"/>
</dbReference>
<protein>
    <recommendedName>
        <fullName evidence="2 6">F-actin-capping protein subunit alpha</fullName>
    </recommendedName>
</protein>
<evidence type="ECO:0000256" key="1">
    <source>
        <dbReference type="ARBA" id="ARBA00010479"/>
    </source>
</evidence>
<dbReference type="InterPro" id="IPR042276">
    <property type="entry name" value="CapZ_alpha/beta_2"/>
</dbReference>
<dbReference type="STRING" id="78915.A0A4P9XR04"/>
<dbReference type="GO" id="GO:0051016">
    <property type="term" value="P:barbed-end actin filament capping"/>
    <property type="evidence" value="ECO:0007669"/>
    <property type="project" value="UniProtKB-UniRule"/>
</dbReference>
<dbReference type="EMBL" id="KZ992598">
    <property type="protein sequence ID" value="RKP08485.1"/>
    <property type="molecule type" value="Genomic_DNA"/>
</dbReference>
<dbReference type="Gene3D" id="3.30.1140.60">
    <property type="entry name" value="F-actin capping protein, alpha subunit"/>
    <property type="match status" value="1"/>
</dbReference>
<dbReference type="Gene3D" id="3.90.1150.210">
    <property type="entry name" value="F-actin capping protein, beta subunit"/>
    <property type="match status" value="1"/>
</dbReference>
<dbReference type="PROSITE" id="PS00748">
    <property type="entry name" value="F_ACTIN_CAPPING_A_1"/>
    <property type="match status" value="1"/>
</dbReference>
<name>A0A4P9XR04_9FUNG</name>
<keyword evidence="3 6" id="KW-0117">Actin capping</keyword>
<evidence type="ECO:0000313" key="8">
    <source>
        <dbReference type="Proteomes" id="UP000271241"/>
    </source>
</evidence>
<evidence type="ECO:0000256" key="5">
    <source>
        <dbReference type="ARBA" id="ARBA00025389"/>
    </source>
</evidence>
<reference evidence="8" key="1">
    <citation type="journal article" date="2018" name="Nat. Microbiol.">
        <title>Leveraging single-cell genomics to expand the fungal tree of life.</title>
        <authorList>
            <person name="Ahrendt S.R."/>
            <person name="Quandt C.A."/>
            <person name="Ciobanu D."/>
            <person name="Clum A."/>
            <person name="Salamov A."/>
            <person name="Andreopoulos B."/>
            <person name="Cheng J.F."/>
            <person name="Woyke T."/>
            <person name="Pelin A."/>
            <person name="Henrissat B."/>
            <person name="Reynolds N.K."/>
            <person name="Benny G.L."/>
            <person name="Smith M.E."/>
            <person name="James T.Y."/>
            <person name="Grigoriev I.V."/>
        </authorList>
    </citation>
    <scope>NUCLEOTIDE SEQUENCE [LARGE SCALE GENOMIC DNA]</scope>
    <source>
        <strain evidence="8">RSA 1356</strain>
    </source>
</reference>
<evidence type="ECO:0000256" key="2">
    <source>
        <dbReference type="ARBA" id="ARBA00014038"/>
    </source>
</evidence>
<dbReference type="GO" id="GO:0030863">
    <property type="term" value="C:cortical cytoskeleton"/>
    <property type="evidence" value="ECO:0007669"/>
    <property type="project" value="TreeGrafter"/>
</dbReference>
<dbReference type="SUPFAM" id="SSF90096">
    <property type="entry name" value="Subunits of heterodimeric actin filament capping protein Capz"/>
    <property type="match status" value="1"/>
</dbReference>
<comment type="subunit">
    <text evidence="6">Heterodimer of an alpha and a beta subunit.</text>
</comment>
<comment type="function">
    <text evidence="5 6">F-actin-capping proteins bind in a Ca(2+)-independent manner to the fast growing ends of actin filaments (barbed end) thereby blocking the exchange of subunits at these ends. Unlike other capping proteins (such as gelsolin and severin), these proteins do not sever actin filaments.</text>
</comment>
<dbReference type="InterPro" id="IPR037282">
    <property type="entry name" value="CapZ_alpha/beta"/>
</dbReference>
<dbReference type="GO" id="GO:0008290">
    <property type="term" value="C:F-actin capping protein complex"/>
    <property type="evidence" value="ECO:0007669"/>
    <property type="project" value="UniProtKB-UniRule"/>
</dbReference>
<dbReference type="InterPro" id="IPR042489">
    <property type="entry name" value="CapZ_alpha_1"/>
</dbReference>
<dbReference type="Pfam" id="PF01267">
    <property type="entry name" value="F-actin_cap_A"/>
    <property type="match status" value="1"/>
</dbReference>
<organism evidence="7 8">
    <name type="scientific">Thamnocephalis sphaerospora</name>
    <dbReference type="NCBI Taxonomy" id="78915"/>
    <lineage>
        <taxon>Eukaryota</taxon>
        <taxon>Fungi</taxon>
        <taxon>Fungi incertae sedis</taxon>
        <taxon>Zoopagomycota</taxon>
        <taxon>Zoopagomycotina</taxon>
        <taxon>Zoopagomycetes</taxon>
        <taxon>Zoopagales</taxon>
        <taxon>Sigmoideomycetaceae</taxon>
        <taxon>Thamnocephalis</taxon>
    </lineage>
</organism>
<keyword evidence="4 6" id="KW-0009">Actin-binding</keyword>
<dbReference type="InterPro" id="IPR017865">
    <property type="entry name" value="F-actin_cap_asu_CS"/>
</dbReference>
<dbReference type="PANTHER" id="PTHR10653">
    <property type="entry name" value="F-ACTIN-CAPPING PROTEIN SUBUNIT ALPHA"/>
    <property type="match status" value="1"/>
</dbReference>
<sequence>EKIKIASGFLLSSPPGEINDVFTDLTTLIGDDDDALRAGVLDALKQYTSEQFSTVKLPGQSHQTIICEAAHIDDNRYIDPRANKTFAFDYMHQVTADVRTIEIACANIQPIHRAAIDDAVKVYVDAHYPGGASAVFLRKKLVTVAIVGNKYNPSNFWNGRWRSLWTFSLGTNELNGNIKANVHYYEDGNVQLDASKSVQATVADASVSLPSPDDAAAAIVKAVKAAEGAYQRALNESYTRLSETTFKSLRRALPMTHKKLDWDNV</sequence>
<feature type="non-terminal residue" evidence="7">
    <location>
        <position position="1"/>
    </location>
</feature>
<evidence type="ECO:0000256" key="3">
    <source>
        <dbReference type="ARBA" id="ARBA00022467"/>
    </source>
</evidence>